<dbReference type="InterPro" id="IPR024983">
    <property type="entry name" value="CHAT_dom"/>
</dbReference>
<gene>
    <name evidence="2" type="ORF">METZ01_LOCUS293274</name>
</gene>
<evidence type="ECO:0000259" key="1">
    <source>
        <dbReference type="Pfam" id="PF12770"/>
    </source>
</evidence>
<protein>
    <recommendedName>
        <fullName evidence="1">CHAT domain-containing protein</fullName>
    </recommendedName>
</protein>
<dbReference type="EMBL" id="UINC01089374">
    <property type="protein sequence ID" value="SVC40420.1"/>
    <property type="molecule type" value="Genomic_DNA"/>
</dbReference>
<accession>A0A382LUX4</accession>
<sequence>MISGDIKHLAEPALVLTPPDKAMEADDGLLTASEFAQLELNAEWVILSACNTAHAESAGAEGLSGLAKAFFYAGSRALLVSHWPVESQSATELTRGMFEALKTNPTMGRSEALRHSMFKLAANDNHPHWAHPAFWAPFVVVGEGARR</sequence>
<name>A0A382LUX4_9ZZZZ</name>
<organism evidence="2">
    <name type="scientific">marine metagenome</name>
    <dbReference type="NCBI Taxonomy" id="408172"/>
    <lineage>
        <taxon>unclassified sequences</taxon>
        <taxon>metagenomes</taxon>
        <taxon>ecological metagenomes</taxon>
    </lineage>
</organism>
<feature type="domain" description="CHAT" evidence="1">
    <location>
        <begin position="8"/>
        <end position="143"/>
    </location>
</feature>
<evidence type="ECO:0000313" key="2">
    <source>
        <dbReference type="EMBL" id="SVC40420.1"/>
    </source>
</evidence>
<dbReference type="Pfam" id="PF12770">
    <property type="entry name" value="CHAT"/>
    <property type="match status" value="1"/>
</dbReference>
<reference evidence="2" key="1">
    <citation type="submission" date="2018-05" db="EMBL/GenBank/DDBJ databases">
        <authorList>
            <person name="Lanie J.A."/>
            <person name="Ng W.-L."/>
            <person name="Kazmierczak K.M."/>
            <person name="Andrzejewski T.M."/>
            <person name="Davidsen T.M."/>
            <person name="Wayne K.J."/>
            <person name="Tettelin H."/>
            <person name="Glass J.I."/>
            <person name="Rusch D."/>
            <person name="Podicherti R."/>
            <person name="Tsui H.-C.T."/>
            <person name="Winkler M.E."/>
        </authorList>
    </citation>
    <scope>NUCLEOTIDE SEQUENCE</scope>
</reference>
<dbReference type="AlphaFoldDB" id="A0A382LUX4"/>
<proteinExistence type="predicted"/>